<reference evidence="1" key="1">
    <citation type="submission" date="2020-05" db="EMBL/GenBank/DDBJ databases">
        <title>Large-scale comparative analyses of tick genomes elucidate their genetic diversity and vector capacities.</title>
        <authorList>
            <person name="Jia N."/>
            <person name="Wang J."/>
            <person name="Shi W."/>
            <person name="Du L."/>
            <person name="Sun Y."/>
            <person name="Zhan W."/>
            <person name="Jiang J."/>
            <person name="Wang Q."/>
            <person name="Zhang B."/>
            <person name="Ji P."/>
            <person name="Sakyi L.B."/>
            <person name="Cui X."/>
            <person name="Yuan T."/>
            <person name="Jiang B."/>
            <person name="Yang W."/>
            <person name="Lam T.T.-Y."/>
            <person name="Chang Q."/>
            <person name="Ding S."/>
            <person name="Wang X."/>
            <person name="Zhu J."/>
            <person name="Ruan X."/>
            <person name="Zhao L."/>
            <person name="Wei J."/>
            <person name="Que T."/>
            <person name="Du C."/>
            <person name="Cheng J."/>
            <person name="Dai P."/>
            <person name="Han X."/>
            <person name="Huang E."/>
            <person name="Gao Y."/>
            <person name="Liu J."/>
            <person name="Shao H."/>
            <person name="Ye R."/>
            <person name="Li L."/>
            <person name="Wei W."/>
            <person name="Wang X."/>
            <person name="Wang C."/>
            <person name="Yang T."/>
            <person name="Huo Q."/>
            <person name="Li W."/>
            <person name="Guo W."/>
            <person name="Chen H."/>
            <person name="Zhou L."/>
            <person name="Ni X."/>
            <person name="Tian J."/>
            <person name="Zhou Y."/>
            <person name="Sheng Y."/>
            <person name="Liu T."/>
            <person name="Pan Y."/>
            <person name="Xia L."/>
            <person name="Li J."/>
            <person name="Zhao F."/>
            <person name="Cao W."/>
        </authorList>
    </citation>
    <scope>NUCLEOTIDE SEQUENCE</scope>
    <source>
        <strain evidence="1">Dsil-2018</strain>
    </source>
</reference>
<evidence type="ECO:0000313" key="2">
    <source>
        <dbReference type="Proteomes" id="UP000821865"/>
    </source>
</evidence>
<protein>
    <submittedName>
        <fullName evidence="1">Uncharacterized protein</fullName>
    </submittedName>
</protein>
<accession>A0ACB8DU20</accession>
<dbReference type="EMBL" id="CM023470">
    <property type="protein sequence ID" value="KAH7977838.1"/>
    <property type="molecule type" value="Genomic_DNA"/>
</dbReference>
<dbReference type="Proteomes" id="UP000821865">
    <property type="component" value="Chromosome 1"/>
</dbReference>
<sequence length="324" mass="35425">MGDPNPAQQLGPERPLRYASDVSDRFDPSMVPLESSDGSSGEDTGWDSDFTLVSSRRLKRKIRRTSPTSRQATKKASGQRSYTMAYVPTTTAYNFNSLNRQSLSEYFDRTAPGQVEEIRINDRKNILTVEVNTQTILETLKEITQLGSIPVRAFLTYGKEATTGVIYDVDIGITDADLAKLLSSSAPVLSFHRFGRSRCVKLVFQSETLPTHVNVGYVRHSGCPYVPRVLQCHKCMKIGHVSAVCRGAVTCKRCGGPHGDSNCNVAAKCPNCSGAHDATSKECPKIRNEIGILKMVRDHSTHRLSTAADAVHGTDVNGTTAFLA</sequence>
<gene>
    <name evidence="1" type="ORF">HPB49_003715</name>
</gene>
<organism evidence="1 2">
    <name type="scientific">Dermacentor silvarum</name>
    <name type="common">Tick</name>
    <dbReference type="NCBI Taxonomy" id="543639"/>
    <lineage>
        <taxon>Eukaryota</taxon>
        <taxon>Metazoa</taxon>
        <taxon>Ecdysozoa</taxon>
        <taxon>Arthropoda</taxon>
        <taxon>Chelicerata</taxon>
        <taxon>Arachnida</taxon>
        <taxon>Acari</taxon>
        <taxon>Parasitiformes</taxon>
        <taxon>Ixodida</taxon>
        <taxon>Ixodoidea</taxon>
        <taxon>Ixodidae</taxon>
        <taxon>Rhipicephalinae</taxon>
        <taxon>Dermacentor</taxon>
    </lineage>
</organism>
<evidence type="ECO:0000313" key="1">
    <source>
        <dbReference type="EMBL" id="KAH7977838.1"/>
    </source>
</evidence>
<keyword evidence="2" id="KW-1185">Reference proteome</keyword>
<comment type="caution">
    <text evidence="1">The sequence shown here is derived from an EMBL/GenBank/DDBJ whole genome shotgun (WGS) entry which is preliminary data.</text>
</comment>
<name>A0ACB8DU20_DERSI</name>
<proteinExistence type="predicted"/>